<feature type="compositionally biased region" description="Basic residues" evidence="1">
    <location>
        <begin position="1005"/>
        <end position="1014"/>
    </location>
</feature>
<feature type="compositionally biased region" description="Basic and acidic residues" evidence="1">
    <location>
        <begin position="948"/>
        <end position="965"/>
    </location>
</feature>
<evidence type="ECO:0000313" key="2">
    <source>
        <dbReference type="EMBL" id="GFQ80740.1"/>
    </source>
</evidence>
<feature type="region of interest" description="Disordered" evidence="1">
    <location>
        <begin position="420"/>
        <end position="453"/>
    </location>
</feature>
<protein>
    <submittedName>
        <fullName evidence="2">Uncharacterized protein</fullName>
    </submittedName>
</protein>
<name>A0A8X6FHG3_TRICU</name>
<evidence type="ECO:0000313" key="3">
    <source>
        <dbReference type="Proteomes" id="UP000887116"/>
    </source>
</evidence>
<feature type="region of interest" description="Disordered" evidence="1">
    <location>
        <begin position="113"/>
        <end position="148"/>
    </location>
</feature>
<accession>A0A8X6FHG3</accession>
<sequence>MMKRTIPSKHYQWPEYIDPTLADGSGWNTCYPSSHSMCTDNPAGLTCVPRYLPKGRPMRRRKLFPPPFNHYTRGMRPQWSTPYYECGFKWNSQSPATLCSSPSYCYDCDPQVVEPSSEKPPPSTTPKKSKKSRGSSQQPKSFQTSQNCDQSICANQGSDWSEKGDQNELFIPSDELTFGYRTSGIITANIAPMSHTPDNGNAFSHFCHPPVQCHKESSSSSPVCSNKLRAKESIQNEMLLAFKPNYQEIYSNCGKEDKLNSIVRTTIFKGSSPEAFGQPALETSQGVYFVEEQGNHYQESALGRDYSSSQNILFIKDSCESTFIQDPETSSQNPDSISCQTNTSYNNVVPLTSEEENALAVFNLQLSNSVPTSIGENISLSSRSTSKVSQMLNFEKNNSDETTLNNSLVVYDALSVSKSTNEQSSEEIAGTSLTDRQCPSGKDSHPYSSTNDESISSLIQQNQLLTDLLSQLISGGIESQKNIFADIQAQDGEKHLDCSNQIKNVETTEINCTLAESFLNSSECDIPSHQMKKDLSTKLQSSVSEDWINCCASLNLDPLKLSSNENSKSFNLEETGKISGSLSNCTVTENTASDSLMLYGTSHFLSNEIYPSNIDLPNSDNESNHIEATLNSVTNYVLEEPVDKLANALISIFDDACLAEVLSSCVKPNSVLKVKRPRKSYKRVIKVQTKRRIKRNSSNIKNQQDKKFKKRNDELKNCEARVAKKPLILPKVFCHVQTQVEEQDTPTETTKKKVCDAGTQCGNITEHREKRETLGNVKKETVLEDIHVHSIQFTTDEDNERDNGKEIQTDLISVLTMDDHERKFLSCFDSLKVELTDIGELIDSESDKKRKFELRFPCLPVVKHLPVSFHRPSKSKELKEMSRPATPVAKRRQQSDETTTGRSCNTQMIDFLPRSVVGKPVRSTNRTLRTRKVFDYSEPRLKRMRMSSKPESECDSTEVFKDTGGKGRKNSKNSERKISTRSRGIIRDRRNIRPCQHKKSENARSRKRRRTKTD</sequence>
<feature type="region of interest" description="Disordered" evidence="1">
    <location>
        <begin position="871"/>
        <end position="904"/>
    </location>
</feature>
<dbReference type="OrthoDB" id="10331938at2759"/>
<organism evidence="2 3">
    <name type="scientific">Trichonephila clavata</name>
    <name type="common">Joro spider</name>
    <name type="synonym">Nephila clavata</name>
    <dbReference type="NCBI Taxonomy" id="2740835"/>
    <lineage>
        <taxon>Eukaryota</taxon>
        <taxon>Metazoa</taxon>
        <taxon>Ecdysozoa</taxon>
        <taxon>Arthropoda</taxon>
        <taxon>Chelicerata</taxon>
        <taxon>Arachnida</taxon>
        <taxon>Araneae</taxon>
        <taxon>Araneomorphae</taxon>
        <taxon>Entelegynae</taxon>
        <taxon>Araneoidea</taxon>
        <taxon>Nephilidae</taxon>
        <taxon>Trichonephila</taxon>
    </lineage>
</organism>
<proteinExistence type="predicted"/>
<dbReference type="AlphaFoldDB" id="A0A8X6FHG3"/>
<comment type="caution">
    <text evidence="2">The sequence shown here is derived from an EMBL/GenBank/DDBJ whole genome shotgun (WGS) entry which is preliminary data.</text>
</comment>
<reference evidence="2" key="1">
    <citation type="submission" date="2020-07" db="EMBL/GenBank/DDBJ databases">
        <title>Multicomponent nature underlies the extraordinary mechanical properties of spider dragline silk.</title>
        <authorList>
            <person name="Kono N."/>
            <person name="Nakamura H."/>
            <person name="Mori M."/>
            <person name="Yoshida Y."/>
            <person name="Ohtoshi R."/>
            <person name="Malay A.D."/>
            <person name="Moran D.A.P."/>
            <person name="Tomita M."/>
            <person name="Numata K."/>
            <person name="Arakawa K."/>
        </authorList>
    </citation>
    <scope>NUCLEOTIDE SEQUENCE</scope>
</reference>
<dbReference type="EMBL" id="BMAO01032236">
    <property type="protein sequence ID" value="GFQ80740.1"/>
    <property type="molecule type" value="Genomic_DNA"/>
</dbReference>
<keyword evidence="3" id="KW-1185">Reference proteome</keyword>
<feature type="region of interest" description="Disordered" evidence="1">
    <location>
        <begin position="939"/>
        <end position="1014"/>
    </location>
</feature>
<dbReference type="Proteomes" id="UP000887116">
    <property type="component" value="Unassembled WGS sequence"/>
</dbReference>
<evidence type="ECO:0000256" key="1">
    <source>
        <dbReference type="SAM" id="MobiDB-lite"/>
    </source>
</evidence>
<gene>
    <name evidence="2" type="primary">AVEN_98357_1</name>
    <name evidence="2" type="ORF">TNCT_406321</name>
</gene>